<keyword evidence="2 4" id="KW-0560">Oxidoreductase</keyword>
<dbReference type="SUPFAM" id="SSF51735">
    <property type="entry name" value="NAD(P)-binding Rossmann-fold domains"/>
    <property type="match status" value="1"/>
</dbReference>
<dbReference type="EMBL" id="JBHTKL010000006">
    <property type="protein sequence ID" value="MFD1020715.1"/>
    <property type="molecule type" value="Genomic_DNA"/>
</dbReference>
<proteinExistence type="inferred from homology"/>
<sequence length="257" mass="27773">MKPTALITGASSGIGYEFSKLFAKAGYGLIIVARSEDKLIKLKEELGDHPVLILTQDLSKPGAAKELYEKVRQQGRTVEVLINNAGFGLNGDFDELAMEKQQEMIQVNITALTELTHYFLKDMKNAPLFDIPKGVLNVASTAAFQPGPKMAVYYASKAYVLSFSEALVEELRGTGVTVSTLCPGATETNFFSTAQADHIKLRNNTMSAEAVARAGFLGFVKGKRVVIPGAVNKSGAYLAKFMPRSTGAKIAHYVDKS</sequence>
<dbReference type="RefSeq" id="WP_386062897.1">
    <property type="nucleotide sequence ID" value="NZ_JBHTKL010000006.1"/>
</dbReference>
<dbReference type="Proteomes" id="UP001596990">
    <property type="component" value="Unassembled WGS sequence"/>
</dbReference>
<accession>A0ABW3L3Z8</accession>
<protein>
    <submittedName>
        <fullName evidence="4">SDR family NAD(P)-dependent oxidoreductase</fullName>
        <ecNumber evidence="4">1.-.-.-</ecNumber>
    </submittedName>
</protein>
<comment type="caution">
    <text evidence="4">The sequence shown here is derived from an EMBL/GenBank/DDBJ whole genome shotgun (WGS) entry which is preliminary data.</text>
</comment>
<gene>
    <name evidence="4" type="ORF">ACFQ2J_16125</name>
</gene>
<dbReference type="EC" id="1.-.-.-" evidence="4"/>
<name>A0ABW3L3Z8_9BACI</name>
<dbReference type="PRINTS" id="PR00080">
    <property type="entry name" value="SDRFAMILY"/>
</dbReference>
<dbReference type="PIRSF" id="PIRSF000126">
    <property type="entry name" value="11-beta-HSD1"/>
    <property type="match status" value="1"/>
</dbReference>
<evidence type="ECO:0000313" key="4">
    <source>
        <dbReference type="EMBL" id="MFD1020715.1"/>
    </source>
</evidence>
<dbReference type="GO" id="GO:0016491">
    <property type="term" value="F:oxidoreductase activity"/>
    <property type="evidence" value="ECO:0007669"/>
    <property type="project" value="UniProtKB-KW"/>
</dbReference>
<comment type="similarity">
    <text evidence="1 3">Belongs to the short-chain dehydrogenases/reductases (SDR) family.</text>
</comment>
<evidence type="ECO:0000256" key="2">
    <source>
        <dbReference type="ARBA" id="ARBA00023002"/>
    </source>
</evidence>
<keyword evidence="5" id="KW-1185">Reference proteome</keyword>
<dbReference type="Pfam" id="PF00106">
    <property type="entry name" value="adh_short"/>
    <property type="match status" value="1"/>
</dbReference>
<reference evidence="5" key="1">
    <citation type="journal article" date="2019" name="Int. J. Syst. Evol. Microbiol.">
        <title>The Global Catalogue of Microorganisms (GCM) 10K type strain sequencing project: providing services to taxonomists for standard genome sequencing and annotation.</title>
        <authorList>
            <consortium name="The Broad Institute Genomics Platform"/>
            <consortium name="The Broad Institute Genome Sequencing Center for Infectious Disease"/>
            <person name="Wu L."/>
            <person name="Ma J."/>
        </authorList>
    </citation>
    <scope>NUCLEOTIDE SEQUENCE [LARGE SCALE GENOMIC DNA]</scope>
    <source>
        <strain evidence="5">CCUG 56607</strain>
    </source>
</reference>
<evidence type="ECO:0000256" key="1">
    <source>
        <dbReference type="ARBA" id="ARBA00006484"/>
    </source>
</evidence>
<evidence type="ECO:0000256" key="3">
    <source>
        <dbReference type="RuleBase" id="RU000363"/>
    </source>
</evidence>
<dbReference type="InterPro" id="IPR002347">
    <property type="entry name" value="SDR_fam"/>
</dbReference>
<dbReference type="PRINTS" id="PR00081">
    <property type="entry name" value="GDHRDH"/>
</dbReference>
<dbReference type="PANTHER" id="PTHR44196">
    <property type="entry name" value="DEHYDROGENASE/REDUCTASE SDR FAMILY MEMBER 7B"/>
    <property type="match status" value="1"/>
</dbReference>
<dbReference type="Gene3D" id="3.40.50.720">
    <property type="entry name" value="NAD(P)-binding Rossmann-like Domain"/>
    <property type="match status" value="1"/>
</dbReference>
<evidence type="ECO:0000313" key="5">
    <source>
        <dbReference type="Proteomes" id="UP001596990"/>
    </source>
</evidence>
<dbReference type="InterPro" id="IPR036291">
    <property type="entry name" value="NAD(P)-bd_dom_sf"/>
</dbReference>
<dbReference type="PANTHER" id="PTHR44196:SF2">
    <property type="entry name" value="SHORT-CHAIN DEHYDROGENASE-RELATED"/>
    <property type="match status" value="1"/>
</dbReference>
<organism evidence="4 5">
    <name type="scientific">Thalassobacillus hwangdonensis</name>
    <dbReference type="NCBI Taxonomy" id="546108"/>
    <lineage>
        <taxon>Bacteria</taxon>
        <taxon>Bacillati</taxon>
        <taxon>Bacillota</taxon>
        <taxon>Bacilli</taxon>
        <taxon>Bacillales</taxon>
        <taxon>Bacillaceae</taxon>
        <taxon>Thalassobacillus</taxon>
    </lineage>
</organism>